<comment type="caution">
    <text evidence="2">The sequence shown here is derived from an EMBL/GenBank/DDBJ whole genome shotgun (WGS) entry which is preliminary data.</text>
</comment>
<sequence>GTGKASSTATGTTKKAASTSAGNASSST</sequence>
<evidence type="ECO:0000313" key="4">
    <source>
        <dbReference type="Proteomes" id="UP000681967"/>
    </source>
</evidence>
<evidence type="ECO:0000313" key="3">
    <source>
        <dbReference type="EMBL" id="CAF4958135.1"/>
    </source>
</evidence>
<accession>A0A8S2WDG3</accession>
<dbReference type="EMBL" id="CAJOBJ010192311">
    <property type="protein sequence ID" value="CAF4958135.1"/>
    <property type="molecule type" value="Genomic_DNA"/>
</dbReference>
<evidence type="ECO:0000256" key="1">
    <source>
        <dbReference type="SAM" id="MobiDB-lite"/>
    </source>
</evidence>
<dbReference type="AlphaFoldDB" id="A0A8S2WDG3"/>
<organism evidence="2 4">
    <name type="scientific">Rotaria magnacalcarata</name>
    <dbReference type="NCBI Taxonomy" id="392030"/>
    <lineage>
        <taxon>Eukaryota</taxon>
        <taxon>Metazoa</taxon>
        <taxon>Spiralia</taxon>
        <taxon>Gnathifera</taxon>
        <taxon>Rotifera</taxon>
        <taxon>Eurotatoria</taxon>
        <taxon>Bdelloidea</taxon>
        <taxon>Philodinida</taxon>
        <taxon>Philodinidae</taxon>
        <taxon>Rotaria</taxon>
    </lineage>
</organism>
<feature type="region of interest" description="Disordered" evidence="1">
    <location>
        <begin position="1"/>
        <end position="28"/>
    </location>
</feature>
<dbReference type="EMBL" id="CAJOBH010062329">
    <property type="protein sequence ID" value="CAF4431097.1"/>
    <property type="molecule type" value="Genomic_DNA"/>
</dbReference>
<dbReference type="Proteomes" id="UP000681720">
    <property type="component" value="Unassembled WGS sequence"/>
</dbReference>
<name>A0A8S2WDG3_9BILA</name>
<dbReference type="Proteomes" id="UP000681967">
    <property type="component" value="Unassembled WGS sequence"/>
</dbReference>
<reference evidence="2" key="1">
    <citation type="submission" date="2021-02" db="EMBL/GenBank/DDBJ databases">
        <authorList>
            <person name="Nowell W R."/>
        </authorList>
    </citation>
    <scope>NUCLEOTIDE SEQUENCE</scope>
</reference>
<feature type="non-terminal residue" evidence="2">
    <location>
        <position position="1"/>
    </location>
</feature>
<proteinExistence type="predicted"/>
<protein>
    <submittedName>
        <fullName evidence="2">Uncharacterized protein</fullName>
    </submittedName>
</protein>
<evidence type="ECO:0000313" key="2">
    <source>
        <dbReference type="EMBL" id="CAF4431097.1"/>
    </source>
</evidence>
<gene>
    <name evidence="2" type="ORF">BYL167_LOCUS32906</name>
    <name evidence="3" type="ORF">GIL414_LOCUS54690</name>
</gene>